<proteinExistence type="predicted"/>
<organism evidence="2 3">
    <name type="scientific">Sinomonas terrae</name>
    <dbReference type="NCBI Taxonomy" id="2908838"/>
    <lineage>
        <taxon>Bacteria</taxon>
        <taxon>Bacillati</taxon>
        <taxon>Actinomycetota</taxon>
        <taxon>Actinomycetes</taxon>
        <taxon>Micrococcales</taxon>
        <taxon>Micrococcaceae</taxon>
        <taxon>Sinomonas</taxon>
    </lineage>
</organism>
<dbReference type="Proteomes" id="UP001202922">
    <property type="component" value="Unassembled WGS sequence"/>
</dbReference>
<dbReference type="PROSITE" id="PS51257">
    <property type="entry name" value="PROKAR_LIPOPROTEIN"/>
    <property type="match status" value="1"/>
</dbReference>
<dbReference type="EMBL" id="JAKZBV010000001">
    <property type="protein sequence ID" value="MCH6471616.1"/>
    <property type="molecule type" value="Genomic_DNA"/>
</dbReference>
<evidence type="ECO:0008006" key="4">
    <source>
        <dbReference type="Google" id="ProtNLM"/>
    </source>
</evidence>
<feature type="region of interest" description="Disordered" evidence="1">
    <location>
        <begin position="168"/>
        <end position="204"/>
    </location>
</feature>
<comment type="caution">
    <text evidence="2">The sequence shown here is derived from an EMBL/GenBank/DDBJ whole genome shotgun (WGS) entry which is preliminary data.</text>
</comment>
<sequence>MRFTASTPAKRVALVAAIGVGLLTATGCGYINPQQTASPYAASDGIDANVGSLQLRNALIASAGNAGSSPTPSAGAPGRMLGSLYNTSSNDLSVTMTTPGQSTVSLTVPSNGTVRLEDNPTPADFANVGGVPGSLVSVKVSDGTSTQDVQIPVLDGTLEQYRQFLPSPSAKATSSATAGATNTATSSTATSSASTATPSATASH</sequence>
<reference evidence="2 3" key="1">
    <citation type="submission" date="2022-03" db="EMBL/GenBank/DDBJ databases">
        <title>Sinomonas sp. isolated from a soil.</title>
        <authorList>
            <person name="Han J."/>
            <person name="Kim D.-U."/>
        </authorList>
    </citation>
    <scope>NUCLEOTIDE SEQUENCE [LARGE SCALE GENOMIC DNA]</scope>
    <source>
        <strain evidence="2 3">5-5</strain>
    </source>
</reference>
<keyword evidence="3" id="KW-1185">Reference proteome</keyword>
<dbReference type="RefSeq" id="WP_241055521.1">
    <property type="nucleotide sequence ID" value="NZ_JAKZBV010000001.1"/>
</dbReference>
<name>A0ABS9U4K3_9MICC</name>
<protein>
    <recommendedName>
        <fullName evidence="4">DNA modification methylase</fullName>
    </recommendedName>
</protein>
<evidence type="ECO:0000256" key="1">
    <source>
        <dbReference type="SAM" id="MobiDB-lite"/>
    </source>
</evidence>
<evidence type="ECO:0000313" key="2">
    <source>
        <dbReference type="EMBL" id="MCH6471616.1"/>
    </source>
</evidence>
<gene>
    <name evidence="2" type="ORF">L0M17_16815</name>
</gene>
<evidence type="ECO:0000313" key="3">
    <source>
        <dbReference type="Proteomes" id="UP001202922"/>
    </source>
</evidence>
<accession>A0ABS9U4K3</accession>